<proteinExistence type="inferred from homology"/>
<comment type="caution">
    <text evidence="3">The sequence shown here is derived from an EMBL/GenBank/DDBJ whole genome shotgun (WGS) entry which is preliminary data.</text>
</comment>
<protein>
    <submittedName>
        <fullName evidence="3">Unsaturated chondroitin disaccharide hydrolase</fullName>
    </submittedName>
</protein>
<accession>A0A4R3V405</accession>
<dbReference type="InterPro" id="IPR012341">
    <property type="entry name" value="6hp_glycosidase-like_sf"/>
</dbReference>
<dbReference type="InterPro" id="IPR052369">
    <property type="entry name" value="UG_Glycosaminoglycan_Hydrolase"/>
</dbReference>
<reference evidence="3 4" key="1">
    <citation type="submission" date="2019-03" db="EMBL/GenBank/DDBJ databases">
        <title>Genomic Encyclopedia of Type Strains, Phase IV (KMG-IV): sequencing the most valuable type-strain genomes for metagenomic binning, comparative biology and taxonomic classification.</title>
        <authorList>
            <person name="Goeker M."/>
        </authorList>
    </citation>
    <scope>NUCLEOTIDE SEQUENCE [LARGE SCALE GENOMIC DNA]</scope>
    <source>
        <strain evidence="3 4">DSM 100048</strain>
    </source>
</reference>
<dbReference type="GO" id="GO:0000272">
    <property type="term" value="P:polysaccharide catabolic process"/>
    <property type="evidence" value="ECO:0007669"/>
    <property type="project" value="TreeGrafter"/>
</dbReference>
<name>A0A4R3V405_9BURK</name>
<organism evidence="3 4">
    <name type="scientific">Paracandidimonas soli</name>
    <dbReference type="NCBI Taxonomy" id="1917182"/>
    <lineage>
        <taxon>Bacteria</taxon>
        <taxon>Pseudomonadati</taxon>
        <taxon>Pseudomonadota</taxon>
        <taxon>Betaproteobacteria</taxon>
        <taxon>Burkholderiales</taxon>
        <taxon>Alcaligenaceae</taxon>
        <taxon>Paracandidimonas</taxon>
    </lineage>
</organism>
<dbReference type="EMBL" id="SMBX01000005">
    <property type="protein sequence ID" value="TCU98430.1"/>
    <property type="molecule type" value="Genomic_DNA"/>
</dbReference>
<comment type="similarity">
    <text evidence="2">Belongs to the glycosyl hydrolase 88 family.</text>
</comment>
<dbReference type="AlphaFoldDB" id="A0A4R3V405"/>
<sequence length="407" mass="44721">MPHTPTPRSFDLDADTRALFSQTLDRTAQKVAEDEPALGVEFPHVTAPDGSWITVPASVSAGYTGDAWSHGNWLCGFWVGLLLASYLQTGDARFLTWARERMRLVAQRADDPNTHDIGFIFDSSAIPGYLVTGDAWFAGIAKQAADRLRARLVTTPAGAYIASWGPISDPRGRCSSAIDTMANLPLLYWASHYTDDASYRLAADAHAAMTARAFFRNDDSTYHAVQYDIATGERVRGYTFQGAGDETAWSRGQAWAIYGYTRSALETRNPAYLELAERSARYYLQRLGDRVIPPYDFDATGEDAKIRDTAAAAIVSSALIELGQLHPDASKAQEWHALGVDMLAGLCREGFANEDSHRGLLREGCYSRPHGEGVVSATMFGDFYFVEALCRVLHPGRFRLANAPIAF</sequence>
<evidence type="ECO:0000313" key="4">
    <source>
        <dbReference type="Proteomes" id="UP000294692"/>
    </source>
</evidence>
<dbReference type="RefSeq" id="WP_132477096.1">
    <property type="nucleotide sequence ID" value="NZ_JBHRVM010000001.1"/>
</dbReference>
<evidence type="ECO:0000256" key="1">
    <source>
        <dbReference type="ARBA" id="ARBA00022801"/>
    </source>
</evidence>
<gene>
    <name evidence="3" type="ORF">EV686_105127</name>
</gene>
<keyword evidence="4" id="KW-1185">Reference proteome</keyword>
<dbReference type="SUPFAM" id="SSF48208">
    <property type="entry name" value="Six-hairpin glycosidases"/>
    <property type="match status" value="1"/>
</dbReference>
<dbReference type="Gene3D" id="1.50.10.10">
    <property type="match status" value="1"/>
</dbReference>
<dbReference type="InterPro" id="IPR008928">
    <property type="entry name" value="6-hairpin_glycosidase_sf"/>
</dbReference>
<evidence type="ECO:0000256" key="2">
    <source>
        <dbReference type="ARBA" id="ARBA00038358"/>
    </source>
</evidence>
<dbReference type="OrthoDB" id="428577at2"/>
<dbReference type="PANTHER" id="PTHR36845:SF1">
    <property type="entry name" value="HYDROLASE, PUTATIVE (AFU_ORTHOLOGUE AFUA_7G05090)-RELATED"/>
    <property type="match status" value="1"/>
</dbReference>
<dbReference type="PANTHER" id="PTHR36845">
    <property type="entry name" value="HYDROLASE, PUTATIVE (AFU_ORTHOLOGUE AFUA_7G05090)-RELATED"/>
    <property type="match status" value="1"/>
</dbReference>
<dbReference type="Proteomes" id="UP000294692">
    <property type="component" value="Unassembled WGS sequence"/>
</dbReference>
<evidence type="ECO:0000313" key="3">
    <source>
        <dbReference type="EMBL" id="TCU98430.1"/>
    </source>
</evidence>
<dbReference type="GO" id="GO:0052757">
    <property type="term" value="F:chondroitin hydrolase activity"/>
    <property type="evidence" value="ECO:0007669"/>
    <property type="project" value="TreeGrafter"/>
</dbReference>
<keyword evidence="1 3" id="KW-0378">Hydrolase</keyword>